<evidence type="ECO:0008006" key="3">
    <source>
        <dbReference type="Google" id="ProtNLM"/>
    </source>
</evidence>
<dbReference type="RefSeq" id="WP_088397291.1">
    <property type="nucleotide sequence ID" value="NZ_MXPU01000045.1"/>
</dbReference>
<reference evidence="1 2" key="1">
    <citation type="submission" date="2017-03" db="EMBL/GenBank/DDBJ databases">
        <title>Genome of strain Rhizobium sp. CNPSo 668.</title>
        <authorList>
            <person name="Ribeiro R."/>
        </authorList>
    </citation>
    <scope>NUCLEOTIDE SEQUENCE [LARGE SCALE GENOMIC DNA]</scope>
    <source>
        <strain evidence="1 2">CNPSo 668</strain>
    </source>
</reference>
<gene>
    <name evidence="1" type="ORF">B5E41_30550</name>
</gene>
<dbReference type="EMBL" id="MXPU01000045">
    <property type="protein sequence ID" value="OWO89469.1"/>
    <property type="molecule type" value="Genomic_DNA"/>
</dbReference>
<dbReference type="Proteomes" id="UP000197269">
    <property type="component" value="Unassembled WGS sequence"/>
</dbReference>
<accession>A0A246DKH2</accession>
<comment type="caution">
    <text evidence="1">The sequence shown here is derived from an EMBL/GenBank/DDBJ whole genome shotgun (WGS) entry which is preliminary data.</text>
</comment>
<dbReference type="AlphaFoldDB" id="A0A246DKH2"/>
<proteinExistence type="predicted"/>
<organism evidence="1 2">
    <name type="scientific">Rhizobium esperanzae</name>
    <dbReference type="NCBI Taxonomy" id="1967781"/>
    <lineage>
        <taxon>Bacteria</taxon>
        <taxon>Pseudomonadati</taxon>
        <taxon>Pseudomonadota</taxon>
        <taxon>Alphaproteobacteria</taxon>
        <taxon>Hyphomicrobiales</taxon>
        <taxon>Rhizobiaceae</taxon>
        <taxon>Rhizobium/Agrobacterium group</taxon>
        <taxon>Rhizobium</taxon>
    </lineage>
</organism>
<evidence type="ECO:0000313" key="1">
    <source>
        <dbReference type="EMBL" id="OWO89469.1"/>
    </source>
</evidence>
<name>A0A246DKH2_9HYPH</name>
<evidence type="ECO:0000313" key="2">
    <source>
        <dbReference type="Proteomes" id="UP000197269"/>
    </source>
</evidence>
<protein>
    <recommendedName>
        <fullName evidence="3">Cupin</fullName>
    </recommendedName>
</protein>
<sequence length="127" mass="14028">MNAFKKTTLFTDTDGRARFREELIEFNEGTPQLQLSASFPCKSYQLRHSPVGFVGGVHCTGSPTWVFILGGQMEVFLLDGSSRTFKSGESFLAADALPAGAEFNEKLHGHYARQVGPEPLVTLFVRE</sequence>